<dbReference type="HOGENOM" id="CLU_2823983_0_0_0"/>
<gene>
    <name evidence="1" type="ordered locus">Deipe_1511</name>
</gene>
<sequence length="66" mass="7414">MRAQLLKMVLDLLLQRFGQADRVPDGATEAAGQVLDDLFEGSAYLNADTRLDLQVRLERALRERGL</sequence>
<evidence type="ECO:0000313" key="1">
    <source>
        <dbReference type="EMBL" id="AFZ67052.1"/>
    </source>
</evidence>
<protein>
    <submittedName>
        <fullName evidence="1">Uncharacterized protein</fullName>
    </submittedName>
</protein>
<dbReference type="STRING" id="937777.Deipe_1511"/>
<dbReference type="KEGG" id="dpd:Deipe_1511"/>
<name>L0A1K1_DEIPD</name>
<keyword evidence="2" id="KW-1185">Reference proteome</keyword>
<dbReference type="PATRIC" id="fig|937777.3.peg.1514"/>
<dbReference type="AlphaFoldDB" id="L0A1K1"/>
<dbReference type="Proteomes" id="UP000010467">
    <property type="component" value="Chromosome"/>
</dbReference>
<reference evidence="2" key="1">
    <citation type="submission" date="2012-03" db="EMBL/GenBank/DDBJ databases">
        <title>Complete sequence of chromosome of Deinococcus peraridilitoris DSM 19664.</title>
        <authorList>
            <person name="Lucas S."/>
            <person name="Copeland A."/>
            <person name="Lapidus A."/>
            <person name="Glavina del Rio T."/>
            <person name="Dalin E."/>
            <person name="Tice H."/>
            <person name="Bruce D."/>
            <person name="Goodwin L."/>
            <person name="Pitluck S."/>
            <person name="Peters L."/>
            <person name="Mikhailova N."/>
            <person name="Lu M."/>
            <person name="Kyrpides N."/>
            <person name="Mavromatis K."/>
            <person name="Ivanova N."/>
            <person name="Brettin T."/>
            <person name="Detter J.C."/>
            <person name="Han C."/>
            <person name="Larimer F."/>
            <person name="Land M."/>
            <person name="Hauser L."/>
            <person name="Markowitz V."/>
            <person name="Cheng J.-F."/>
            <person name="Hugenholtz P."/>
            <person name="Woyke T."/>
            <person name="Wu D."/>
            <person name="Pukall R."/>
            <person name="Steenblock K."/>
            <person name="Brambilla E."/>
            <person name="Klenk H.-P."/>
            <person name="Eisen J.A."/>
        </authorList>
    </citation>
    <scope>NUCLEOTIDE SEQUENCE [LARGE SCALE GENOMIC DNA]</scope>
    <source>
        <strain evidence="2">DSM 19664 / LMG 22246 / CIP 109416 / KR-200</strain>
    </source>
</reference>
<organism evidence="1 2">
    <name type="scientific">Deinococcus peraridilitoris (strain DSM 19664 / LMG 22246 / CIP 109416 / KR-200)</name>
    <dbReference type="NCBI Taxonomy" id="937777"/>
    <lineage>
        <taxon>Bacteria</taxon>
        <taxon>Thermotogati</taxon>
        <taxon>Deinococcota</taxon>
        <taxon>Deinococci</taxon>
        <taxon>Deinococcales</taxon>
        <taxon>Deinococcaceae</taxon>
        <taxon>Deinococcus</taxon>
    </lineage>
</organism>
<dbReference type="RefSeq" id="WP_015235360.1">
    <property type="nucleotide sequence ID" value="NC_019793.1"/>
</dbReference>
<evidence type="ECO:0000313" key="2">
    <source>
        <dbReference type="Proteomes" id="UP000010467"/>
    </source>
</evidence>
<dbReference type="EMBL" id="CP003382">
    <property type="protein sequence ID" value="AFZ67052.1"/>
    <property type="molecule type" value="Genomic_DNA"/>
</dbReference>
<accession>L0A1K1</accession>
<proteinExistence type="predicted"/>